<evidence type="ECO:0000313" key="3">
    <source>
        <dbReference type="Proteomes" id="UP000295468"/>
    </source>
</evidence>
<organism evidence="2 3">
    <name type="scientific">Zeaxanthinibacter enoshimensis</name>
    <dbReference type="NCBI Taxonomy" id="392009"/>
    <lineage>
        <taxon>Bacteria</taxon>
        <taxon>Pseudomonadati</taxon>
        <taxon>Bacteroidota</taxon>
        <taxon>Flavobacteriia</taxon>
        <taxon>Flavobacteriales</taxon>
        <taxon>Flavobacteriaceae</taxon>
        <taxon>Zeaxanthinibacter</taxon>
    </lineage>
</organism>
<sequence>MKKKPENSGFKVPHNYFESFEARLKARMEESGGNLPAETGMAVPDGYFESFEERLKAKMQKPEPKVIQLKSYRKYWVSAVSAAAILLLTFSLFGPGNNELGFDDLAKGEIEAYFENKDIELNEYEIAQVIPVDELEVQDLLDDNIDREQLMDYLDESLEDIDDLNFSIDE</sequence>
<name>A0A4R6TJL1_9FLAO</name>
<keyword evidence="3" id="KW-1185">Reference proteome</keyword>
<reference evidence="2 3" key="1">
    <citation type="submission" date="2019-03" db="EMBL/GenBank/DDBJ databases">
        <title>Genomic Encyclopedia of Archaeal and Bacterial Type Strains, Phase II (KMG-II): from individual species to whole genera.</title>
        <authorList>
            <person name="Goeker M."/>
        </authorList>
    </citation>
    <scope>NUCLEOTIDE SEQUENCE [LARGE SCALE GENOMIC DNA]</scope>
    <source>
        <strain evidence="2 3">DSM 18435</strain>
    </source>
</reference>
<evidence type="ECO:0000313" key="2">
    <source>
        <dbReference type="EMBL" id="TDQ29429.1"/>
    </source>
</evidence>
<proteinExistence type="predicted"/>
<dbReference type="Proteomes" id="UP000295468">
    <property type="component" value="Unassembled WGS sequence"/>
</dbReference>
<dbReference type="EMBL" id="SNYI01000003">
    <property type="protein sequence ID" value="TDQ29429.1"/>
    <property type="molecule type" value="Genomic_DNA"/>
</dbReference>
<keyword evidence="1" id="KW-1133">Transmembrane helix</keyword>
<keyword evidence="1" id="KW-0812">Transmembrane</keyword>
<comment type="caution">
    <text evidence="2">The sequence shown here is derived from an EMBL/GenBank/DDBJ whole genome shotgun (WGS) entry which is preliminary data.</text>
</comment>
<dbReference type="RefSeq" id="WP_133645000.1">
    <property type="nucleotide sequence ID" value="NZ_SNYI01000003.1"/>
</dbReference>
<protein>
    <submittedName>
        <fullName evidence="2">Uncharacterized protein</fullName>
    </submittedName>
</protein>
<evidence type="ECO:0000256" key="1">
    <source>
        <dbReference type="SAM" id="Phobius"/>
    </source>
</evidence>
<dbReference type="AlphaFoldDB" id="A0A4R6TJL1"/>
<dbReference type="OrthoDB" id="981524at2"/>
<feature type="transmembrane region" description="Helical" evidence="1">
    <location>
        <begin position="75"/>
        <end position="93"/>
    </location>
</feature>
<accession>A0A4R6TJL1</accession>
<gene>
    <name evidence="2" type="ORF">CLV82_2887</name>
</gene>
<keyword evidence="1" id="KW-0472">Membrane</keyword>